<reference evidence="1 2" key="1">
    <citation type="submission" date="2019-01" db="EMBL/GenBank/DDBJ databases">
        <title>Lactibacter flavus gen. nov., sp. nov., a novel bacterium of the family Propionibacteriaceae isolated from raw milk and dairy products.</title>
        <authorList>
            <person name="Huptas C."/>
            <person name="Wenning M."/>
            <person name="Breitenwieser F."/>
            <person name="Doll E."/>
            <person name="Von Neubeck M."/>
            <person name="Busse H.-J."/>
            <person name="Scherer S."/>
        </authorList>
    </citation>
    <scope>NUCLEOTIDE SEQUENCE [LARGE SCALE GENOMIC DNA]</scope>
    <source>
        <strain evidence="1 2">DSM 22130</strain>
    </source>
</reference>
<dbReference type="Pfam" id="PF03966">
    <property type="entry name" value="Trm112p"/>
    <property type="match status" value="1"/>
</dbReference>
<dbReference type="GO" id="GO:0005829">
    <property type="term" value="C:cytosol"/>
    <property type="evidence" value="ECO:0007669"/>
    <property type="project" value="TreeGrafter"/>
</dbReference>
<comment type="caution">
    <text evidence="1">The sequence shown here is derived from an EMBL/GenBank/DDBJ whole genome shotgun (WGS) entry which is preliminary data.</text>
</comment>
<dbReference type="SUPFAM" id="SSF158997">
    <property type="entry name" value="Trm112p-like"/>
    <property type="match status" value="1"/>
</dbReference>
<dbReference type="Gene3D" id="2.20.25.10">
    <property type="match status" value="1"/>
</dbReference>
<organism evidence="1 2">
    <name type="scientific">Propioniciclava tarda</name>
    <dbReference type="NCBI Taxonomy" id="433330"/>
    <lineage>
        <taxon>Bacteria</taxon>
        <taxon>Bacillati</taxon>
        <taxon>Actinomycetota</taxon>
        <taxon>Actinomycetes</taxon>
        <taxon>Propionibacteriales</taxon>
        <taxon>Propionibacteriaceae</taxon>
        <taxon>Propioniciclava</taxon>
    </lineage>
</organism>
<evidence type="ECO:0000313" key="2">
    <source>
        <dbReference type="Proteomes" id="UP000291933"/>
    </source>
</evidence>
<keyword evidence="2" id="KW-1185">Reference proteome</keyword>
<gene>
    <name evidence="1" type="ORF">ET996_05855</name>
</gene>
<evidence type="ECO:0000313" key="1">
    <source>
        <dbReference type="EMBL" id="TBT95333.1"/>
    </source>
</evidence>
<dbReference type="PANTHER" id="PTHR33505:SF4">
    <property type="entry name" value="PROTEIN PREY, MITOCHONDRIAL"/>
    <property type="match status" value="1"/>
</dbReference>
<protein>
    <submittedName>
        <fullName evidence="1">Trm112 family protein</fullName>
    </submittedName>
</protein>
<dbReference type="EMBL" id="SDMR01000005">
    <property type="protein sequence ID" value="TBT95333.1"/>
    <property type="molecule type" value="Genomic_DNA"/>
</dbReference>
<sequence>MSEIAPEVLGLLVCPQCHQQLSLDYEAAELICCNPACGLAFPVRQGIPILVTDAARKPER</sequence>
<dbReference type="PANTHER" id="PTHR33505">
    <property type="entry name" value="ZGC:162634"/>
    <property type="match status" value="1"/>
</dbReference>
<dbReference type="Proteomes" id="UP000291933">
    <property type="component" value="Unassembled WGS sequence"/>
</dbReference>
<dbReference type="InterPro" id="IPR005651">
    <property type="entry name" value="Trm112-like"/>
</dbReference>
<accession>A0A4Q9KLH1</accession>
<dbReference type="OrthoDB" id="9812205at2"/>
<proteinExistence type="predicted"/>
<name>A0A4Q9KLH1_PROTD</name>
<dbReference type="RefSeq" id="WP_131171629.1">
    <property type="nucleotide sequence ID" value="NZ_FXTL01000008.1"/>
</dbReference>
<dbReference type="AlphaFoldDB" id="A0A4Q9KLH1"/>